<keyword evidence="1" id="KW-1133">Transmembrane helix</keyword>
<gene>
    <name evidence="2" type="ORF">A2561_03225</name>
</gene>
<sequence>MNKKVLVISLVVLIIILVMGVFVFFNLKDVKAPVSNFVSEINNPENGISNNVEQKVEDPKIEIGIPEIETENGKNPPGLQICVDVCGDGVCQPVGTICKDNLNCPCEETKEYCPQDCR</sequence>
<reference evidence="2 3" key="1">
    <citation type="journal article" date="2016" name="Nat. Commun.">
        <title>Thousands of microbial genomes shed light on interconnected biogeochemical processes in an aquifer system.</title>
        <authorList>
            <person name="Anantharaman K."/>
            <person name="Brown C.T."/>
            <person name="Hug L.A."/>
            <person name="Sharon I."/>
            <person name="Castelle C.J."/>
            <person name="Probst A.J."/>
            <person name="Thomas B.C."/>
            <person name="Singh A."/>
            <person name="Wilkins M.J."/>
            <person name="Karaoz U."/>
            <person name="Brodie E.L."/>
            <person name="Williams K.H."/>
            <person name="Hubbard S.S."/>
            <person name="Banfield J.F."/>
        </authorList>
    </citation>
    <scope>NUCLEOTIDE SEQUENCE [LARGE SCALE GENOMIC DNA]</scope>
</reference>
<comment type="caution">
    <text evidence="2">The sequence shown here is derived from an EMBL/GenBank/DDBJ whole genome shotgun (WGS) entry which is preliminary data.</text>
</comment>
<dbReference type="Proteomes" id="UP000178935">
    <property type="component" value="Unassembled WGS sequence"/>
</dbReference>
<accession>A0A1G2JN06</accession>
<organism evidence="2 3">
    <name type="scientific">Candidatus Staskawiczbacteria bacterium RIFOXYD1_FULL_32_13</name>
    <dbReference type="NCBI Taxonomy" id="1802234"/>
    <lineage>
        <taxon>Bacteria</taxon>
        <taxon>Candidatus Staskawicziibacteriota</taxon>
    </lineage>
</organism>
<protein>
    <submittedName>
        <fullName evidence="2">Uncharacterized protein</fullName>
    </submittedName>
</protein>
<keyword evidence="1" id="KW-0472">Membrane</keyword>
<evidence type="ECO:0000313" key="2">
    <source>
        <dbReference type="EMBL" id="OGZ87680.1"/>
    </source>
</evidence>
<keyword evidence="1" id="KW-0812">Transmembrane</keyword>
<feature type="transmembrane region" description="Helical" evidence="1">
    <location>
        <begin position="6"/>
        <end position="27"/>
    </location>
</feature>
<evidence type="ECO:0000256" key="1">
    <source>
        <dbReference type="SAM" id="Phobius"/>
    </source>
</evidence>
<dbReference type="EMBL" id="MHPU01000039">
    <property type="protein sequence ID" value="OGZ87680.1"/>
    <property type="molecule type" value="Genomic_DNA"/>
</dbReference>
<dbReference type="AlphaFoldDB" id="A0A1G2JN06"/>
<name>A0A1G2JN06_9BACT</name>
<evidence type="ECO:0000313" key="3">
    <source>
        <dbReference type="Proteomes" id="UP000178935"/>
    </source>
</evidence>
<proteinExistence type="predicted"/>